<evidence type="ECO:0000256" key="1">
    <source>
        <dbReference type="SAM" id="Coils"/>
    </source>
</evidence>
<dbReference type="EMBL" id="BKCJ010283158">
    <property type="protein sequence ID" value="GEZ47311.1"/>
    <property type="molecule type" value="Genomic_DNA"/>
</dbReference>
<feature type="coiled-coil region" evidence="1">
    <location>
        <begin position="200"/>
        <end position="227"/>
    </location>
</feature>
<organism evidence="2">
    <name type="scientific">Tanacetum cinerariifolium</name>
    <name type="common">Dalmatian daisy</name>
    <name type="synonym">Chrysanthemum cinerariifolium</name>
    <dbReference type="NCBI Taxonomy" id="118510"/>
    <lineage>
        <taxon>Eukaryota</taxon>
        <taxon>Viridiplantae</taxon>
        <taxon>Streptophyta</taxon>
        <taxon>Embryophyta</taxon>
        <taxon>Tracheophyta</taxon>
        <taxon>Spermatophyta</taxon>
        <taxon>Magnoliopsida</taxon>
        <taxon>eudicotyledons</taxon>
        <taxon>Gunneridae</taxon>
        <taxon>Pentapetalae</taxon>
        <taxon>asterids</taxon>
        <taxon>campanulids</taxon>
        <taxon>Asterales</taxon>
        <taxon>Asteraceae</taxon>
        <taxon>Asteroideae</taxon>
        <taxon>Anthemideae</taxon>
        <taxon>Anthemidinae</taxon>
        <taxon>Tanacetum</taxon>
    </lineage>
</organism>
<reference evidence="2" key="1">
    <citation type="journal article" date="2019" name="Sci. Rep.">
        <title>Draft genome of Tanacetum cinerariifolium, the natural source of mosquito coil.</title>
        <authorList>
            <person name="Yamashiro T."/>
            <person name="Shiraishi A."/>
            <person name="Satake H."/>
            <person name="Nakayama K."/>
        </authorList>
    </citation>
    <scope>NUCLEOTIDE SEQUENCE</scope>
</reference>
<dbReference type="AlphaFoldDB" id="A0A699ICD4"/>
<name>A0A699ICD4_TANCI</name>
<evidence type="ECO:0000313" key="2">
    <source>
        <dbReference type="EMBL" id="GEZ47311.1"/>
    </source>
</evidence>
<accession>A0A699ICD4</accession>
<gene>
    <name evidence="2" type="ORF">Tci_519284</name>
</gene>
<proteinExistence type="predicted"/>
<keyword evidence="1" id="KW-0175">Coiled coil</keyword>
<comment type="caution">
    <text evidence="2">The sequence shown here is derived from an EMBL/GenBank/DDBJ whole genome shotgun (WGS) entry which is preliminary data.</text>
</comment>
<sequence>MLFYTTKQPSLHLFEYKKKVVVQADSVNIQRRNVGNGGRFERSATTAMLKASMHENAQNQEFKNPKELEELSANICMMARIQKADSDSEDGPSYDSAFIKYEVNRLHALLDAKTASKRTAFTNCEDTVLSIFYDKVKQILDYLHAIFNAMQKEFPKYVQVMMNIFESMESELDETLKQNGILNDRLLEATLNHHIEKCVLMCSDSKNDNLNDEIRKVKRESKDIQENLLKQIMIIQNDFQRCQA</sequence>
<protein>
    <submittedName>
        <fullName evidence="2">Uncharacterized protein</fullName>
    </submittedName>
</protein>